<proteinExistence type="predicted"/>
<comment type="caution">
    <text evidence="4">The sequence shown here is derived from an EMBL/GenBank/DDBJ whole genome shotgun (WGS) entry which is preliminary data.</text>
</comment>
<evidence type="ECO:0000313" key="5">
    <source>
        <dbReference type="Proteomes" id="UP001314903"/>
    </source>
</evidence>
<keyword evidence="1" id="KW-0677">Repeat</keyword>
<sequence>MKSKIEHHLIEKTKKLVFIKIDNDLILSNHKLSTLKEVEVPVFAERLVTLATDTKGGITTIDVSSAMMYLMGIDSKFIHNDKYLKFLKTVIDSPSSFASSLAKEAYDKKSIIDSIIYSKAYIANFDIDKSITYNYALLCYQFGLSKEDEIIKNDYILESKYYFEQLVSLYDDVPLAYYYLGYIYGIKGDDEKALKSFERILNFKVEEKYILDSKKNIDILSSKTKLEKAIDLLDEDNLEDAQKILYELSLYDDVPFEVDFYMGYIERLSGNYERAIDLYENAYKKDNKNPKLMNELGICFAFIGDLEQSYEILKYAEQLDPGNIDIKCNTCVVLMNMGKLKEAREVINEAIELAPDDEIVNSCYKQLNHLESL</sequence>
<dbReference type="SUPFAM" id="SSF48452">
    <property type="entry name" value="TPR-like"/>
    <property type="match status" value="1"/>
</dbReference>
<keyword evidence="2 3" id="KW-0802">TPR repeat</keyword>
<dbReference type="SMART" id="SM00028">
    <property type="entry name" value="TPR"/>
    <property type="match status" value="4"/>
</dbReference>
<dbReference type="PANTHER" id="PTHR44186:SF1">
    <property type="entry name" value="BARDET-BIEDL SYNDROME 4 PROTEIN"/>
    <property type="match status" value="1"/>
</dbReference>
<reference evidence="4 5" key="1">
    <citation type="submission" date="2021-03" db="EMBL/GenBank/DDBJ databases">
        <title>Genomic Encyclopedia of Type Strains, Phase IV (KMG-IV): sequencing the most valuable type-strain genomes for metagenomic binning, comparative biology and taxonomic classification.</title>
        <authorList>
            <person name="Goeker M."/>
        </authorList>
    </citation>
    <scope>NUCLEOTIDE SEQUENCE [LARGE SCALE GENOMIC DNA]</scope>
    <source>
        <strain evidence="4 5">DSM 27512</strain>
    </source>
</reference>
<evidence type="ECO:0000313" key="4">
    <source>
        <dbReference type="EMBL" id="MBP2027032.1"/>
    </source>
</evidence>
<accession>A0ABS4KGX4</accession>
<feature type="repeat" description="TPR" evidence="3">
    <location>
        <begin position="290"/>
        <end position="323"/>
    </location>
</feature>
<dbReference type="InterPro" id="IPR011990">
    <property type="entry name" value="TPR-like_helical_dom_sf"/>
</dbReference>
<name>A0ABS4KGX4_9FIRM</name>
<dbReference type="InterPro" id="IPR019734">
    <property type="entry name" value="TPR_rpt"/>
</dbReference>
<protein>
    <submittedName>
        <fullName evidence="4">Tetratricopeptide (TPR) repeat protein</fullName>
    </submittedName>
</protein>
<dbReference type="Gene3D" id="1.25.40.10">
    <property type="entry name" value="Tetratricopeptide repeat domain"/>
    <property type="match status" value="2"/>
</dbReference>
<feature type="repeat" description="TPR" evidence="3">
    <location>
        <begin position="256"/>
        <end position="289"/>
    </location>
</feature>
<dbReference type="EMBL" id="JAGGLI010000006">
    <property type="protein sequence ID" value="MBP2027032.1"/>
    <property type="molecule type" value="Genomic_DNA"/>
</dbReference>
<dbReference type="Pfam" id="PF13181">
    <property type="entry name" value="TPR_8"/>
    <property type="match status" value="1"/>
</dbReference>
<evidence type="ECO:0000256" key="2">
    <source>
        <dbReference type="ARBA" id="ARBA00022803"/>
    </source>
</evidence>
<feature type="repeat" description="TPR" evidence="3">
    <location>
        <begin position="174"/>
        <end position="207"/>
    </location>
</feature>
<keyword evidence="5" id="KW-1185">Reference proteome</keyword>
<dbReference type="Pfam" id="PF14559">
    <property type="entry name" value="TPR_19"/>
    <property type="match status" value="1"/>
</dbReference>
<evidence type="ECO:0000256" key="1">
    <source>
        <dbReference type="ARBA" id="ARBA00022737"/>
    </source>
</evidence>
<dbReference type="PROSITE" id="PS50005">
    <property type="entry name" value="TPR"/>
    <property type="match status" value="3"/>
</dbReference>
<dbReference type="Proteomes" id="UP001314903">
    <property type="component" value="Unassembled WGS sequence"/>
</dbReference>
<dbReference type="PANTHER" id="PTHR44186">
    <property type="match status" value="1"/>
</dbReference>
<organism evidence="4 5">
    <name type="scientific">Acetoanaerobium pronyense</name>
    <dbReference type="NCBI Taxonomy" id="1482736"/>
    <lineage>
        <taxon>Bacteria</taxon>
        <taxon>Bacillati</taxon>
        <taxon>Bacillota</taxon>
        <taxon>Clostridia</taxon>
        <taxon>Peptostreptococcales</taxon>
        <taxon>Filifactoraceae</taxon>
        <taxon>Acetoanaerobium</taxon>
    </lineage>
</organism>
<evidence type="ECO:0000256" key="3">
    <source>
        <dbReference type="PROSITE-ProRule" id="PRU00339"/>
    </source>
</evidence>
<dbReference type="Pfam" id="PF13432">
    <property type="entry name" value="TPR_16"/>
    <property type="match status" value="1"/>
</dbReference>
<gene>
    <name evidence="4" type="ORF">J2Z35_000824</name>
</gene>
<dbReference type="RefSeq" id="WP_209659674.1">
    <property type="nucleotide sequence ID" value="NZ_JAGGLI010000006.1"/>
</dbReference>